<accession>A0A7W5A019</accession>
<gene>
    <name evidence="2" type="ORF">FHS41_008306</name>
</gene>
<evidence type="ECO:0000313" key="3">
    <source>
        <dbReference type="Proteomes" id="UP000572907"/>
    </source>
</evidence>
<proteinExistence type="predicted"/>
<keyword evidence="1" id="KW-0812">Transmembrane</keyword>
<dbReference type="RefSeq" id="WP_184599829.1">
    <property type="nucleotide sequence ID" value="NZ_BMUP01000017.1"/>
</dbReference>
<comment type="caution">
    <text evidence="2">The sequence shown here is derived from an EMBL/GenBank/DDBJ whole genome shotgun (WGS) entry which is preliminary data.</text>
</comment>
<sequence>MLVNFRIDLPCMSVAFVATLVVGIVLVMSPSTQVPVLQEEWLLPAVACLLIAGQPSKREQR</sequence>
<dbReference type="AlphaFoldDB" id="A0A7W5A019"/>
<name>A0A7W5A019_9ACTN</name>
<protein>
    <submittedName>
        <fullName evidence="2">Uncharacterized protein</fullName>
    </submittedName>
</protein>
<keyword evidence="1" id="KW-0472">Membrane</keyword>
<evidence type="ECO:0000256" key="1">
    <source>
        <dbReference type="SAM" id="Phobius"/>
    </source>
</evidence>
<keyword evidence="1" id="KW-1133">Transmembrane helix</keyword>
<dbReference type="EMBL" id="JACHXE010000016">
    <property type="protein sequence ID" value="MBB3081748.1"/>
    <property type="molecule type" value="Genomic_DNA"/>
</dbReference>
<feature type="transmembrane region" description="Helical" evidence="1">
    <location>
        <begin position="7"/>
        <end position="29"/>
    </location>
</feature>
<reference evidence="2 3" key="1">
    <citation type="submission" date="2020-08" db="EMBL/GenBank/DDBJ databases">
        <title>Genomic Encyclopedia of Type Strains, Phase III (KMG-III): the genomes of soil and plant-associated and newly described type strains.</title>
        <authorList>
            <person name="Whitman W."/>
        </authorList>
    </citation>
    <scope>NUCLEOTIDE SEQUENCE [LARGE SCALE GENOMIC DNA]</scope>
    <source>
        <strain evidence="2 3">CECT 3237</strain>
    </source>
</reference>
<dbReference type="Proteomes" id="UP000572907">
    <property type="component" value="Unassembled WGS sequence"/>
</dbReference>
<keyword evidence="3" id="KW-1185">Reference proteome</keyword>
<evidence type="ECO:0000313" key="2">
    <source>
        <dbReference type="EMBL" id="MBB3081748.1"/>
    </source>
</evidence>
<organism evidence="2 3">
    <name type="scientific">Streptomyces violarus</name>
    <dbReference type="NCBI Taxonomy" id="67380"/>
    <lineage>
        <taxon>Bacteria</taxon>
        <taxon>Bacillati</taxon>
        <taxon>Actinomycetota</taxon>
        <taxon>Actinomycetes</taxon>
        <taxon>Kitasatosporales</taxon>
        <taxon>Streptomycetaceae</taxon>
        <taxon>Streptomyces</taxon>
    </lineage>
</organism>